<gene>
    <name evidence="2" type="ORF">VTAP4600_A1844</name>
</gene>
<dbReference type="InterPro" id="IPR042099">
    <property type="entry name" value="ANL_N_sf"/>
</dbReference>
<organism evidence="2 3">
    <name type="scientific">Vibrio tapetis subsp. tapetis</name>
    <dbReference type="NCBI Taxonomy" id="1671868"/>
    <lineage>
        <taxon>Bacteria</taxon>
        <taxon>Pseudomonadati</taxon>
        <taxon>Pseudomonadota</taxon>
        <taxon>Gammaproteobacteria</taxon>
        <taxon>Vibrionales</taxon>
        <taxon>Vibrionaceae</taxon>
        <taxon>Vibrio</taxon>
    </lineage>
</organism>
<reference evidence="2 3" key="1">
    <citation type="submission" date="2017-10" db="EMBL/GenBank/DDBJ databases">
        <authorList>
            <person name="Banno H."/>
            <person name="Chua N.-H."/>
        </authorList>
    </citation>
    <scope>NUCLEOTIDE SEQUENCE [LARGE SCALE GENOMIC DNA]</scope>
    <source>
        <strain evidence="2">Vibrio tapetis CECT4600</strain>
    </source>
</reference>
<dbReference type="InterPro" id="IPR050237">
    <property type="entry name" value="ATP-dep_AMP-bd_enzyme"/>
</dbReference>
<protein>
    <submittedName>
        <fullName evidence="2">Putative Peptide synthase</fullName>
    </submittedName>
</protein>
<dbReference type="PANTHER" id="PTHR43767">
    <property type="entry name" value="LONG-CHAIN-FATTY-ACID--COA LIGASE"/>
    <property type="match status" value="1"/>
</dbReference>
<keyword evidence="3" id="KW-1185">Reference proteome</keyword>
<dbReference type="SUPFAM" id="SSF56801">
    <property type="entry name" value="Acetyl-CoA synthetase-like"/>
    <property type="match status" value="1"/>
</dbReference>
<dbReference type="Gene3D" id="3.40.50.12780">
    <property type="entry name" value="N-terminal domain of ligase-like"/>
    <property type="match status" value="1"/>
</dbReference>
<accession>A0A2N8ZD51</accession>
<dbReference type="EMBL" id="LT960611">
    <property type="protein sequence ID" value="SON49823.1"/>
    <property type="molecule type" value="Genomic_DNA"/>
</dbReference>
<dbReference type="Pfam" id="PF00501">
    <property type="entry name" value="AMP-binding"/>
    <property type="match status" value="1"/>
</dbReference>
<dbReference type="RefSeq" id="WP_102522429.1">
    <property type="nucleotide sequence ID" value="NZ_LT960611.1"/>
</dbReference>
<dbReference type="OrthoDB" id="9757559at2"/>
<name>A0A2N8ZD51_9VIBR</name>
<evidence type="ECO:0000259" key="1">
    <source>
        <dbReference type="Pfam" id="PF00501"/>
    </source>
</evidence>
<dbReference type="InterPro" id="IPR020845">
    <property type="entry name" value="AMP-binding_CS"/>
</dbReference>
<dbReference type="InterPro" id="IPR000873">
    <property type="entry name" value="AMP-dep_synth/lig_dom"/>
</dbReference>
<evidence type="ECO:0000313" key="3">
    <source>
        <dbReference type="Proteomes" id="UP000235828"/>
    </source>
</evidence>
<dbReference type="PROSITE" id="PS00455">
    <property type="entry name" value="AMP_BINDING"/>
    <property type="match status" value="1"/>
</dbReference>
<dbReference type="PANTHER" id="PTHR43767:SF1">
    <property type="entry name" value="NONRIBOSOMAL PEPTIDE SYNTHASE PES1 (EUROFUNG)-RELATED"/>
    <property type="match status" value="1"/>
</dbReference>
<evidence type="ECO:0000313" key="2">
    <source>
        <dbReference type="EMBL" id="SON49823.1"/>
    </source>
</evidence>
<sequence length="510" mass="57012">MNPFIKALTFRANNANDIILIDAASGNEFSAKDILELSYEFAGKLWASGIRQDDHIIISISASPNYYALLYGSFLIGAIPSLVDVNQNKAKLIECVDELKPSLWISDNEISDFVTVTVNTLLGLEPAKFSKSLVTDSTVCLLLYTSGTTGTPKGVPWTVGQLISQAQELNNFHQVIDTEFVIFPYLALASIYNKRKAVIPNTSSLQPNRMPIGNILKQMEKFGCDYIFASPAFWVRVIEHLNRTSSKLDFITIISTAGSSLSLNMLSELNALLQNGEIYIPYASTEALLPITQINFTQFQRLSMRQTARAMGVPLGKACDGIELSIIPPTSESSKVMPLTANLIGEIVVSGKRITSEYFRRPDLTKASKVTLHGSPIIWHKMGDLGYIDDNGMVWFMTRKKYAVPIGDEYFFPDAIEHYINLHTGIHSSAVIYHQGDHRITVVIPEFECKDLDFQLIENKVQELGYKSSTTMLYPTLLPTDKRHNSKVDRDTLKIWVESNHEALELEAER</sequence>
<dbReference type="AlphaFoldDB" id="A0A2N8ZD51"/>
<dbReference type="KEGG" id="vta:A1844"/>
<proteinExistence type="predicted"/>
<feature type="domain" description="AMP-dependent synthetase/ligase" evidence="1">
    <location>
        <begin position="14"/>
        <end position="359"/>
    </location>
</feature>
<dbReference type="Proteomes" id="UP000235828">
    <property type="component" value="Chromosome A"/>
</dbReference>